<sequence>MKPFIGLIFLLFITVSCEKDNNHSNLIIDKLPMEVGTTWVYDWVTITQHLESYNSNKVVKIDTTRMKSTTWIEKDTILFDTLDVKVFRFEILNDGFKESTKSFRYLSTEGLWEVFYYTIDDIIHTHFFKHIALPLSRKSKWSSYENSDGGFKKVVSHMDFELNGKKYECFKIESLHSDSYIDNGYSCYSEIGLVKEYFSKKSSSSLTYGGSDNSHPVIVDTYITLVDFY</sequence>
<dbReference type="AlphaFoldDB" id="A0A521CYX5"/>
<dbReference type="EMBL" id="FXTB01000004">
    <property type="protein sequence ID" value="SMO64647.1"/>
    <property type="molecule type" value="Genomic_DNA"/>
</dbReference>
<keyword evidence="2" id="KW-1185">Reference proteome</keyword>
<evidence type="ECO:0000313" key="1">
    <source>
        <dbReference type="EMBL" id="SMO64647.1"/>
    </source>
</evidence>
<proteinExistence type="predicted"/>
<organism evidence="1 2">
    <name type="scientific">Saccharicrinis carchari</name>
    <dbReference type="NCBI Taxonomy" id="1168039"/>
    <lineage>
        <taxon>Bacteria</taxon>
        <taxon>Pseudomonadati</taxon>
        <taxon>Bacteroidota</taxon>
        <taxon>Bacteroidia</taxon>
        <taxon>Marinilabiliales</taxon>
        <taxon>Marinilabiliaceae</taxon>
        <taxon>Saccharicrinis</taxon>
    </lineage>
</organism>
<accession>A0A521CYX5</accession>
<dbReference type="PROSITE" id="PS51257">
    <property type="entry name" value="PROKAR_LIPOPROTEIN"/>
    <property type="match status" value="1"/>
</dbReference>
<gene>
    <name evidence="1" type="ORF">SAMN06265379_10455</name>
</gene>
<name>A0A521CYX5_SACCC</name>
<dbReference type="Proteomes" id="UP000319040">
    <property type="component" value="Unassembled WGS sequence"/>
</dbReference>
<evidence type="ECO:0008006" key="3">
    <source>
        <dbReference type="Google" id="ProtNLM"/>
    </source>
</evidence>
<reference evidence="1 2" key="1">
    <citation type="submission" date="2017-05" db="EMBL/GenBank/DDBJ databases">
        <authorList>
            <person name="Varghese N."/>
            <person name="Submissions S."/>
        </authorList>
    </citation>
    <scope>NUCLEOTIDE SEQUENCE [LARGE SCALE GENOMIC DNA]</scope>
    <source>
        <strain evidence="1 2">DSM 27040</strain>
    </source>
</reference>
<protein>
    <recommendedName>
        <fullName evidence="3">Lipoprotein</fullName>
    </recommendedName>
</protein>
<evidence type="ECO:0000313" key="2">
    <source>
        <dbReference type="Proteomes" id="UP000319040"/>
    </source>
</evidence>
<dbReference type="RefSeq" id="WP_142533219.1">
    <property type="nucleotide sequence ID" value="NZ_FXTB01000004.1"/>
</dbReference>